<keyword evidence="1" id="KW-0233">DNA recombination</keyword>
<dbReference type="SUPFAM" id="SSF56349">
    <property type="entry name" value="DNA breaking-rejoining enzymes"/>
    <property type="match status" value="1"/>
</dbReference>
<evidence type="ECO:0000259" key="2">
    <source>
        <dbReference type="PROSITE" id="PS51898"/>
    </source>
</evidence>
<name>A0ABV6ATM0_9DEIO</name>
<dbReference type="Pfam" id="PF00589">
    <property type="entry name" value="Phage_integrase"/>
    <property type="match status" value="1"/>
</dbReference>
<keyword evidence="4" id="KW-1185">Reference proteome</keyword>
<dbReference type="RefSeq" id="WP_380005158.1">
    <property type="nucleotide sequence ID" value="NZ_JBHLYR010000009.1"/>
</dbReference>
<gene>
    <name evidence="3" type="ORF">ACFFLM_02385</name>
</gene>
<evidence type="ECO:0000256" key="1">
    <source>
        <dbReference type="ARBA" id="ARBA00023172"/>
    </source>
</evidence>
<dbReference type="Proteomes" id="UP001589733">
    <property type="component" value="Unassembled WGS sequence"/>
</dbReference>
<dbReference type="InterPro" id="IPR002104">
    <property type="entry name" value="Integrase_catalytic"/>
</dbReference>
<dbReference type="PROSITE" id="PS51898">
    <property type="entry name" value="TYR_RECOMBINASE"/>
    <property type="match status" value="1"/>
</dbReference>
<proteinExistence type="predicted"/>
<evidence type="ECO:0000313" key="3">
    <source>
        <dbReference type="EMBL" id="MFB9990834.1"/>
    </source>
</evidence>
<dbReference type="InterPro" id="IPR011010">
    <property type="entry name" value="DNA_brk_join_enz"/>
</dbReference>
<dbReference type="InterPro" id="IPR013762">
    <property type="entry name" value="Integrase-like_cat_sf"/>
</dbReference>
<evidence type="ECO:0000313" key="4">
    <source>
        <dbReference type="Proteomes" id="UP001589733"/>
    </source>
</evidence>
<protein>
    <submittedName>
        <fullName evidence="3">Tyrosine-type recombinase/integrase</fullName>
    </submittedName>
</protein>
<comment type="caution">
    <text evidence="3">The sequence shown here is derived from an EMBL/GenBank/DDBJ whole genome shotgun (WGS) entry which is preliminary data.</text>
</comment>
<reference evidence="3 4" key="1">
    <citation type="submission" date="2024-09" db="EMBL/GenBank/DDBJ databases">
        <authorList>
            <person name="Sun Q."/>
            <person name="Mori K."/>
        </authorList>
    </citation>
    <scope>NUCLEOTIDE SEQUENCE [LARGE SCALE GENOMIC DNA]</scope>
    <source>
        <strain evidence="3 4">JCM 13503</strain>
    </source>
</reference>
<sequence>MVKGTAQTEGLEGSVTPHRLRANAATLLLDAGMPLKKVRKALSHECLATTQNYTETGLRERFDPLAPGIECSPRSFHPDWEPVDLS</sequence>
<accession>A0ABV6ATM0</accession>
<organism evidence="3 4">
    <name type="scientific">Deinococcus oregonensis</name>
    <dbReference type="NCBI Taxonomy" id="1805970"/>
    <lineage>
        <taxon>Bacteria</taxon>
        <taxon>Thermotogati</taxon>
        <taxon>Deinococcota</taxon>
        <taxon>Deinococci</taxon>
        <taxon>Deinococcales</taxon>
        <taxon>Deinococcaceae</taxon>
        <taxon>Deinococcus</taxon>
    </lineage>
</organism>
<feature type="domain" description="Tyr recombinase" evidence="2">
    <location>
        <begin position="1"/>
        <end position="67"/>
    </location>
</feature>
<dbReference type="Gene3D" id="1.10.443.10">
    <property type="entry name" value="Intergrase catalytic core"/>
    <property type="match status" value="1"/>
</dbReference>
<dbReference type="EMBL" id="JBHLYR010000009">
    <property type="protein sequence ID" value="MFB9990834.1"/>
    <property type="molecule type" value="Genomic_DNA"/>
</dbReference>